<dbReference type="OrthoDB" id="3798608at2759"/>
<accession>A0A9P4KDN1</accession>
<organism evidence="1 2">
    <name type="scientific">Lojkania enalia</name>
    <dbReference type="NCBI Taxonomy" id="147567"/>
    <lineage>
        <taxon>Eukaryota</taxon>
        <taxon>Fungi</taxon>
        <taxon>Dikarya</taxon>
        <taxon>Ascomycota</taxon>
        <taxon>Pezizomycotina</taxon>
        <taxon>Dothideomycetes</taxon>
        <taxon>Pleosporomycetidae</taxon>
        <taxon>Pleosporales</taxon>
        <taxon>Pleosporales incertae sedis</taxon>
        <taxon>Lojkania</taxon>
    </lineage>
</organism>
<dbReference type="Proteomes" id="UP000800093">
    <property type="component" value="Unassembled WGS sequence"/>
</dbReference>
<sequence length="187" mass="21492">MEAGMTTMYPTLRFRAIVPAYSPTFKPLLEAQKVVWWHFIPDILKRLEVDMNLARSTDVDHDGKSTAYNIVHGGKVYASERAREKRNTLRRSGTSGSWETSWKNSNDTGTIKGSFTDFIEEIWQPRMDEVAGEFSEVDKGDIERIRKIGVLLEPFRPERSPELEKSDEWLDSVVSESAIFDCSRRKS</sequence>
<name>A0A9P4KDN1_9PLEO</name>
<evidence type="ECO:0000313" key="2">
    <source>
        <dbReference type="Proteomes" id="UP000800093"/>
    </source>
</evidence>
<keyword evidence="2" id="KW-1185">Reference proteome</keyword>
<gene>
    <name evidence="1" type="ORF">CC78DRAFT_578062</name>
</gene>
<reference evidence="2" key="1">
    <citation type="journal article" date="2020" name="Stud. Mycol.">
        <title>101 Dothideomycetes genomes: A test case for predicting lifestyles and emergence of pathogens.</title>
        <authorList>
            <person name="Haridas S."/>
            <person name="Albert R."/>
            <person name="Binder M."/>
            <person name="Bloem J."/>
            <person name="LaButti K."/>
            <person name="Salamov A."/>
            <person name="Andreopoulos B."/>
            <person name="Baker S."/>
            <person name="Barry K."/>
            <person name="Bills G."/>
            <person name="Bluhm B."/>
            <person name="Cannon C."/>
            <person name="Castanera R."/>
            <person name="Culley D."/>
            <person name="Daum C."/>
            <person name="Ezra D."/>
            <person name="Gonzalez J."/>
            <person name="Henrissat B."/>
            <person name="Kuo A."/>
            <person name="Liang C."/>
            <person name="Lipzen A."/>
            <person name="Lutzoni F."/>
            <person name="Magnuson J."/>
            <person name="Mondo S."/>
            <person name="Nolan M."/>
            <person name="Ohm R."/>
            <person name="Pangilinan J."/>
            <person name="Park H.-J."/>
            <person name="Ramirez L."/>
            <person name="Alfaro M."/>
            <person name="Sun H."/>
            <person name="Tritt A."/>
            <person name="Yoshinaga Y."/>
            <person name="Zwiers L.-H."/>
            <person name="Turgeon B."/>
            <person name="Goodwin S."/>
            <person name="Spatafora J."/>
            <person name="Crous P."/>
            <person name="Grigoriev I."/>
        </authorList>
    </citation>
    <scope>NUCLEOTIDE SEQUENCE [LARGE SCALE GENOMIC DNA]</scope>
    <source>
        <strain evidence="2">CBS 304.66</strain>
    </source>
</reference>
<evidence type="ECO:0000313" key="1">
    <source>
        <dbReference type="EMBL" id="KAF2266746.1"/>
    </source>
</evidence>
<proteinExistence type="predicted"/>
<comment type="caution">
    <text evidence="1">The sequence shown here is derived from an EMBL/GenBank/DDBJ whole genome shotgun (WGS) entry which is preliminary data.</text>
</comment>
<dbReference type="AlphaFoldDB" id="A0A9P4KDN1"/>
<dbReference type="EMBL" id="ML986596">
    <property type="protein sequence ID" value="KAF2266746.1"/>
    <property type="molecule type" value="Genomic_DNA"/>
</dbReference>
<protein>
    <submittedName>
        <fullName evidence="1">Uncharacterized protein</fullName>
    </submittedName>
</protein>